<evidence type="ECO:0000313" key="2">
    <source>
        <dbReference type="EMBL" id="KAB8481990.1"/>
    </source>
</evidence>
<evidence type="ECO:0000313" key="3">
    <source>
        <dbReference type="Proteomes" id="UP000327013"/>
    </source>
</evidence>
<protein>
    <submittedName>
        <fullName evidence="2">Uncharacterized protein</fullName>
    </submittedName>
</protein>
<comment type="caution">
    <text evidence="2">The sequence shown here is derived from an EMBL/GenBank/DDBJ whole genome shotgun (WGS) entry which is preliminary data.</text>
</comment>
<dbReference type="EMBL" id="VIBQ01000046">
    <property type="protein sequence ID" value="KAB8481990.1"/>
    <property type="molecule type" value="Genomic_DNA"/>
</dbReference>
<reference evidence="2 3" key="1">
    <citation type="submission" date="2019-06" db="EMBL/GenBank/DDBJ databases">
        <title>A chromosomal-level reference genome of Carpinus fangiana (Coryloideae, Betulaceae).</title>
        <authorList>
            <person name="Yang X."/>
            <person name="Wang Z."/>
            <person name="Zhang L."/>
            <person name="Hao G."/>
            <person name="Liu J."/>
            <person name="Yang Y."/>
        </authorList>
    </citation>
    <scope>NUCLEOTIDE SEQUENCE [LARGE SCALE GENOMIC DNA]</scope>
    <source>
        <strain evidence="2">Cfa_2016G</strain>
        <tissue evidence="2">Leaf</tissue>
    </source>
</reference>
<keyword evidence="3" id="KW-1185">Reference proteome</keyword>
<feature type="region of interest" description="Disordered" evidence="1">
    <location>
        <begin position="64"/>
        <end position="89"/>
    </location>
</feature>
<organism evidence="2 3">
    <name type="scientific">Carpinus fangiana</name>
    <dbReference type="NCBI Taxonomy" id="176857"/>
    <lineage>
        <taxon>Eukaryota</taxon>
        <taxon>Viridiplantae</taxon>
        <taxon>Streptophyta</taxon>
        <taxon>Embryophyta</taxon>
        <taxon>Tracheophyta</taxon>
        <taxon>Spermatophyta</taxon>
        <taxon>Magnoliopsida</taxon>
        <taxon>eudicotyledons</taxon>
        <taxon>Gunneridae</taxon>
        <taxon>Pentapetalae</taxon>
        <taxon>rosids</taxon>
        <taxon>fabids</taxon>
        <taxon>Fagales</taxon>
        <taxon>Betulaceae</taxon>
        <taxon>Carpinus</taxon>
    </lineage>
</organism>
<gene>
    <name evidence="2" type="ORF">FH972_025349</name>
</gene>
<accession>A0A5N6L0S1</accession>
<sequence length="118" mass="12981">MEYVGDHGSNMAGLARIPSDMRISRCSYGGGGKLLLNIYFQKGERESKQQGGSHVHDEVHALNHDTDGKAEVPKTASQGMRQGHRGTGNYLTVVDVEKKMKSNCFGENNERRRASDST</sequence>
<name>A0A5N6L0S1_9ROSI</name>
<evidence type="ECO:0000256" key="1">
    <source>
        <dbReference type="SAM" id="MobiDB-lite"/>
    </source>
</evidence>
<dbReference type="Proteomes" id="UP000327013">
    <property type="component" value="Unassembled WGS sequence"/>
</dbReference>
<proteinExistence type="predicted"/>
<dbReference type="AlphaFoldDB" id="A0A5N6L0S1"/>